<evidence type="ECO:0000313" key="6">
    <source>
        <dbReference type="EMBL" id="CAH1797537.1"/>
    </source>
</evidence>
<name>A0A8S4PTQ3_OWEFU</name>
<dbReference type="FunFam" id="2.60.120.830:FF:000001">
    <property type="entry name" value="A disintegrin and metalloproteinase with thrombospondin motifs 1"/>
    <property type="match status" value="1"/>
</dbReference>
<accession>A0A8S4PTQ3</accession>
<gene>
    <name evidence="6" type="ORF">OFUS_LOCUS21804</name>
</gene>
<dbReference type="PROSITE" id="PS50189">
    <property type="entry name" value="NTR"/>
    <property type="match status" value="1"/>
</dbReference>
<dbReference type="SUPFAM" id="SSF50242">
    <property type="entry name" value="TIMP-like"/>
    <property type="match status" value="1"/>
</dbReference>
<dbReference type="InterPro" id="IPR008993">
    <property type="entry name" value="TIMP-like_OB-fold"/>
</dbReference>
<comment type="caution">
    <text evidence="6">The sequence shown here is derived from an EMBL/GenBank/DDBJ whole genome shotgun (WGS) entry which is preliminary data.</text>
</comment>
<dbReference type="GO" id="GO:0031012">
    <property type="term" value="C:extracellular matrix"/>
    <property type="evidence" value="ECO:0007669"/>
    <property type="project" value="TreeGrafter"/>
</dbReference>
<dbReference type="OrthoDB" id="5781878at2759"/>
<dbReference type="SUPFAM" id="SSF82895">
    <property type="entry name" value="TSP-1 type 1 repeat"/>
    <property type="match status" value="1"/>
</dbReference>
<dbReference type="Proteomes" id="UP000749559">
    <property type="component" value="Unassembled WGS sequence"/>
</dbReference>
<dbReference type="Pfam" id="PF25379">
    <property type="entry name" value="Adt-1"/>
    <property type="match status" value="1"/>
</dbReference>
<dbReference type="InterPro" id="IPR057401">
    <property type="entry name" value="Adt-1/2-like_dom"/>
</dbReference>
<feature type="disulfide bond" evidence="4">
    <location>
        <begin position="69"/>
        <end position="85"/>
    </location>
</feature>
<dbReference type="Gene3D" id="2.60.120.830">
    <property type="match status" value="1"/>
</dbReference>
<dbReference type="GO" id="GO:0030198">
    <property type="term" value="P:extracellular matrix organization"/>
    <property type="evidence" value="ECO:0007669"/>
    <property type="project" value="InterPro"/>
</dbReference>
<dbReference type="PRINTS" id="PR01857">
    <property type="entry name" value="ADAMTSFAMILY"/>
</dbReference>
<keyword evidence="3 4" id="KW-1015">Disulfide bond</keyword>
<dbReference type="PANTHER" id="PTHR13723:SF317">
    <property type="entry name" value="ADAMTS_ADAMTS-LIKE SPACER 1 DOMAIN-CONTAINING PROTEIN"/>
    <property type="match status" value="1"/>
</dbReference>
<sequence length="550" mass="62914">MQGEYILVFYGLLTLGQYIQARSNRQHTWQYQNDDIKSTSLQETWSGWSQWSACSRTCGLGAISRYRECVGQVGGRVIRLKEPTCPGQKHEFVQCNTQVCPDDSGGNADYLSEQCTKHNSFFLGSQQYTWVPYKPSGVSNPCQLVCMSKKYKFYYNFGNVVDGTPCGAKKVCVRGSCLSTGCDGKIGSDEEVDQCMVCGGRNLTCLHIKGQFTQKLPGPETDYYGYNEIATIPAGATYINITDKHKNIYIAIQKENKDFVINGDRKIDYPGKYSTVGTTLYYDRAWDSSENLHAKGPTTEMLYVKVLVSSREKINPGITYEYWIHKDKYPNDLDPVKNTFTDNDIYKPTYTKPPTKPTKVDDKLTTARAVGHPPYKENTVDKSVRNSRTKYRKHGSATSRDLKRQARIASRKYCPKCRRVKGRKTNFCPSDFVLMGHVLSTRVINDNETQIDFEVKQSYRNTIHILHREFIWVTNVCNCPKLRAGQDYVIMGKSVIRNREGRLELESNSYVRKYNQKEGSRLEKMMKKKNYCKKFYQKADLSKKTPNSIG</sequence>
<keyword evidence="2" id="KW-0964">Secreted</keyword>
<dbReference type="Pfam" id="PF00090">
    <property type="entry name" value="TSP_1"/>
    <property type="match status" value="1"/>
</dbReference>
<dbReference type="InterPro" id="IPR036383">
    <property type="entry name" value="TSP1_rpt_sf"/>
</dbReference>
<evidence type="ECO:0000256" key="3">
    <source>
        <dbReference type="ARBA" id="ARBA00023157"/>
    </source>
</evidence>
<dbReference type="GO" id="GO:0005576">
    <property type="term" value="C:extracellular region"/>
    <property type="evidence" value="ECO:0007669"/>
    <property type="project" value="UniProtKB-SubCell"/>
</dbReference>
<dbReference type="AlphaFoldDB" id="A0A8S4PTQ3"/>
<dbReference type="Gene3D" id="2.20.100.10">
    <property type="entry name" value="Thrombospondin type-1 (TSP1) repeat"/>
    <property type="match status" value="1"/>
</dbReference>
<dbReference type="PROSITE" id="PS50092">
    <property type="entry name" value="TSP1"/>
    <property type="match status" value="1"/>
</dbReference>
<dbReference type="InterPro" id="IPR000884">
    <property type="entry name" value="TSP1_rpt"/>
</dbReference>
<keyword evidence="7" id="KW-1185">Reference proteome</keyword>
<dbReference type="GO" id="GO:0004222">
    <property type="term" value="F:metalloendopeptidase activity"/>
    <property type="evidence" value="ECO:0007669"/>
    <property type="project" value="TreeGrafter"/>
</dbReference>
<comment type="subcellular location">
    <subcellularLocation>
        <location evidence="1">Secreted</location>
    </subcellularLocation>
</comment>
<dbReference type="Pfam" id="PF05986">
    <property type="entry name" value="ADAMTS_spacer1"/>
    <property type="match status" value="1"/>
</dbReference>
<dbReference type="InterPro" id="IPR018933">
    <property type="entry name" value="Netrin_module_non-TIMP"/>
</dbReference>
<evidence type="ECO:0000259" key="5">
    <source>
        <dbReference type="PROSITE" id="PS50189"/>
    </source>
</evidence>
<dbReference type="InterPro" id="IPR013273">
    <property type="entry name" value="ADAMTS/ADAMTS-like"/>
</dbReference>
<feature type="disulfide bond" evidence="4">
    <location>
        <begin position="58"/>
        <end position="100"/>
    </location>
</feature>
<dbReference type="SMART" id="SM00209">
    <property type="entry name" value="TSP1"/>
    <property type="match status" value="1"/>
</dbReference>
<reference evidence="6" key="1">
    <citation type="submission" date="2022-03" db="EMBL/GenBank/DDBJ databases">
        <authorList>
            <person name="Martin C."/>
        </authorList>
    </citation>
    <scope>NUCLEOTIDE SEQUENCE</scope>
</reference>
<protein>
    <recommendedName>
        <fullName evidence="5">NTR domain-containing protein</fullName>
    </recommendedName>
</protein>
<evidence type="ECO:0000256" key="1">
    <source>
        <dbReference type="ARBA" id="ARBA00004613"/>
    </source>
</evidence>
<dbReference type="Gene3D" id="2.40.50.120">
    <property type="match status" value="1"/>
</dbReference>
<dbReference type="InterPro" id="IPR010294">
    <property type="entry name" value="ADAMTS_spacer1"/>
</dbReference>
<evidence type="ECO:0000313" key="7">
    <source>
        <dbReference type="Proteomes" id="UP000749559"/>
    </source>
</evidence>
<feature type="disulfide bond" evidence="4">
    <location>
        <begin position="54"/>
        <end position="95"/>
    </location>
</feature>
<evidence type="ECO:0000256" key="2">
    <source>
        <dbReference type="ARBA" id="ARBA00022525"/>
    </source>
</evidence>
<dbReference type="GO" id="GO:0006508">
    <property type="term" value="P:proteolysis"/>
    <property type="evidence" value="ECO:0007669"/>
    <property type="project" value="TreeGrafter"/>
</dbReference>
<proteinExistence type="predicted"/>
<dbReference type="SMART" id="SM00643">
    <property type="entry name" value="C345C"/>
    <property type="match status" value="1"/>
</dbReference>
<dbReference type="Gene3D" id="3.40.1620.60">
    <property type="match status" value="1"/>
</dbReference>
<dbReference type="Pfam" id="PF01759">
    <property type="entry name" value="NTR"/>
    <property type="match status" value="1"/>
</dbReference>
<evidence type="ECO:0000256" key="4">
    <source>
        <dbReference type="PIRSR" id="PIRSR613273-3"/>
    </source>
</evidence>
<feature type="domain" description="NTR" evidence="5">
    <location>
        <begin position="414"/>
        <end position="532"/>
    </location>
</feature>
<dbReference type="InterPro" id="IPR001134">
    <property type="entry name" value="Netrin_domain"/>
</dbReference>
<dbReference type="PANTHER" id="PTHR13723">
    <property type="entry name" value="ADAMTS A DISINTEGRIN AND METALLOPROTEASE WITH THROMBOSPONDIN MOTIFS PROTEASE"/>
    <property type="match status" value="1"/>
</dbReference>
<dbReference type="InterPro" id="IPR050439">
    <property type="entry name" value="ADAMTS_ADAMTS-like"/>
</dbReference>
<organism evidence="6 7">
    <name type="scientific">Owenia fusiformis</name>
    <name type="common">Polychaete worm</name>
    <dbReference type="NCBI Taxonomy" id="6347"/>
    <lineage>
        <taxon>Eukaryota</taxon>
        <taxon>Metazoa</taxon>
        <taxon>Spiralia</taxon>
        <taxon>Lophotrochozoa</taxon>
        <taxon>Annelida</taxon>
        <taxon>Polychaeta</taxon>
        <taxon>Sedentaria</taxon>
        <taxon>Canalipalpata</taxon>
        <taxon>Sabellida</taxon>
        <taxon>Oweniida</taxon>
        <taxon>Oweniidae</taxon>
        <taxon>Owenia</taxon>
    </lineage>
</organism>
<dbReference type="EMBL" id="CAIIXF020000010">
    <property type="protein sequence ID" value="CAH1797537.1"/>
    <property type="molecule type" value="Genomic_DNA"/>
</dbReference>